<sequence length="175" mass="20165">ELRVIRQDKYGWVFHAESEWQTHLQQLVHERGIFPLPKSLSVEKPEWQLCPIEGPYRMRKKIEHCKLKVDTIGSILNVEFEGRESSPEKNELDLINFDCCSDSFSNLLPYDELYDDIDGVKDVGSNRVRWNDDKVSSIFEANVQSAAEFNVKPSSAIVPKPESIIEQSEVGSLRR</sequence>
<dbReference type="PANTHER" id="PTHR46108:SF4">
    <property type="entry name" value="BLUE CHEESE"/>
    <property type="match status" value="1"/>
</dbReference>
<accession>A0A699VG72</accession>
<organism evidence="2">
    <name type="scientific">Tanacetum cinerariifolium</name>
    <name type="common">Dalmatian daisy</name>
    <name type="synonym">Chrysanthemum cinerariifolium</name>
    <dbReference type="NCBI Taxonomy" id="118510"/>
    <lineage>
        <taxon>Eukaryota</taxon>
        <taxon>Viridiplantae</taxon>
        <taxon>Streptophyta</taxon>
        <taxon>Embryophyta</taxon>
        <taxon>Tracheophyta</taxon>
        <taxon>Spermatophyta</taxon>
        <taxon>Magnoliopsida</taxon>
        <taxon>eudicotyledons</taxon>
        <taxon>Gunneridae</taxon>
        <taxon>Pentapetalae</taxon>
        <taxon>asterids</taxon>
        <taxon>campanulids</taxon>
        <taxon>Asterales</taxon>
        <taxon>Asteraceae</taxon>
        <taxon>Asteroideae</taxon>
        <taxon>Anthemideae</taxon>
        <taxon>Anthemidinae</taxon>
        <taxon>Tanacetum</taxon>
    </lineage>
</organism>
<dbReference type="EMBL" id="BKCJ011407051">
    <property type="protein sequence ID" value="GFD30734.1"/>
    <property type="molecule type" value="Genomic_DNA"/>
</dbReference>
<evidence type="ECO:0000256" key="1">
    <source>
        <dbReference type="ARBA" id="ARBA00022574"/>
    </source>
</evidence>
<gene>
    <name evidence="2" type="ORF">Tci_902703</name>
</gene>
<dbReference type="InterPro" id="IPR051944">
    <property type="entry name" value="BEACH_domain_protein"/>
</dbReference>
<keyword evidence="1" id="KW-0853">WD repeat</keyword>
<evidence type="ECO:0000313" key="2">
    <source>
        <dbReference type="EMBL" id="GFD30734.1"/>
    </source>
</evidence>
<feature type="non-terminal residue" evidence="2">
    <location>
        <position position="175"/>
    </location>
</feature>
<comment type="caution">
    <text evidence="2">The sequence shown here is derived from an EMBL/GenBank/DDBJ whole genome shotgun (WGS) entry which is preliminary data.</text>
</comment>
<dbReference type="AlphaFoldDB" id="A0A699VG72"/>
<dbReference type="PANTHER" id="PTHR46108">
    <property type="entry name" value="BLUE CHEESE"/>
    <property type="match status" value="1"/>
</dbReference>
<proteinExistence type="predicted"/>
<protein>
    <submittedName>
        <fullName evidence="2">Uncharacterized protein</fullName>
    </submittedName>
</protein>
<feature type="non-terminal residue" evidence="2">
    <location>
        <position position="1"/>
    </location>
</feature>
<name>A0A699VG72_TANCI</name>
<reference evidence="2" key="1">
    <citation type="journal article" date="2019" name="Sci. Rep.">
        <title>Draft genome of Tanacetum cinerariifolium, the natural source of mosquito coil.</title>
        <authorList>
            <person name="Yamashiro T."/>
            <person name="Shiraishi A."/>
            <person name="Satake H."/>
            <person name="Nakayama K."/>
        </authorList>
    </citation>
    <scope>NUCLEOTIDE SEQUENCE</scope>
</reference>